<dbReference type="OrthoDB" id="2741288at2759"/>
<proteinExistence type="predicted"/>
<dbReference type="GeneID" id="18843956"/>
<evidence type="ECO:0000313" key="1">
    <source>
        <dbReference type="EMBL" id="EJF55580.1"/>
    </source>
</evidence>
<dbReference type="Pfam" id="PF14223">
    <property type="entry name" value="Retrotran_gag_2"/>
    <property type="match status" value="1"/>
</dbReference>
<gene>
    <name evidence="1" type="ORF">DICSQDRAFT_73410</name>
</gene>
<reference evidence="1 2" key="1">
    <citation type="journal article" date="2012" name="Science">
        <title>The Paleozoic origin of enzymatic lignin decomposition reconstructed from 31 fungal genomes.</title>
        <authorList>
            <person name="Floudas D."/>
            <person name="Binder M."/>
            <person name="Riley R."/>
            <person name="Barry K."/>
            <person name="Blanchette R.A."/>
            <person name="Henrissat B."/>
            <person name="Martinez A.T."/>
            <person name="Otillar R."/>
            <person name="Spatafora J.W."/>
            <person name="Yadav J.S."/>
            <person name="Aerts A."/>
            <person name="Benoit I."/>
            <person name="Boyd A."/>
            <person name="Carlson A."/>
            <person name="Copeland A."/>
            <person name="Coutinho P.M."/>
            <person name="de Vries R.P."/>
            <person name="Ferreira P."/>
            <person name="Findley K."/>
            <person name="Foster B."/>
            <person name="Gaskell J."/>
            <person name="Glotzer D."/>
            <person name="Gorecki P."/>
            <person name="Heitman J."/>
            <person name="Hesse C."/>
            <person name="Hori C."/>
            <person name="Igarashi K."/>
            <person name="Jurgens J.A."/>
            <person name="Kallen N."/>
            <person name="Kersten P."/>
            <person name="Kohler A."/>
            <person name="Kuees U."/>
            <person name="Kumar T.K.A."/>
            <person name="Kuo A."/>
            <person name="LaButti K."/>
            <person name="Larrondo L.F."/>
            <person name="Lindquist E."/>
            <person name="Ling A."/>
            <person name="Lombard V."/>
            <person name="Lucas S."/>
            <person name="Lundell T."/>
            <person name="Martin R."/>
            <person name="McLaughlin D.J."/>
            <person name="Morgenstern I."/>
            <person name="Morin E."/>
            <person name="Murat C."/>
            <person name="Nagy L.G."/>
            <person name="Nolan M."/>
            <person name="Ohm R.A."/>
            <person name="Patyshakuliyeva A."/>
            <person name="Rokas A."/>
            <person name="Ruiz-Duenas F.J."/>
            <person name="Sabat G."/>
            <person name="Salamov A."/>
            <person name="Samejima M."/>
            <person name="Schmutz J."/>
            <person name="Slot J.C."/>
            <person name="St John F."/>
            <person name="Stenlid J."/>
            <person name="Sun H."/>
            <person name="Sun S."/>
            <person name="Syed K."/>
            <person name="Tsang A."/>
            <person name="Wiebenga A."/>
            <person name="Young D."/>
            <person name="Pisabarro A."/>
            <person name="Eastwood D.C."/>
            <person name="Martin F."/>
            <person name="Cullen D."/>
            <person name="Grigoriev I.V."/>
            <person name="Hibbett D.S."/>
        </authorList>
    </citation>
    <scope>NUCLEOTIDE SEQUENCE [LARGE SCALE GENOMIC DNA]</scope>
    <source>
        <strain evidence="1 2">LYAD-421 SS1</strain>
    </source>
</reference>
<organism evidence="1 2">
    <name type="scientific">Dichomitus squalens (strain LYAD-421)</name>
    <name type="common">Western red white-rot fungus</name>
    <dbReference type="NCBI Taxonomy" id="732165"/>
    <lineage>
        <taxon>Eukaryota</taxon>
        <taxon>Fungi</taxon>
        <taxon>Dikarya</taxon>
        <taxon>Basidiomycota</taxon>
        <taxon>Agaricomycotina</taxon>
        <taxon>Agaricomycetes</taxon>
        <taxon>Polyporales</taxon>
        <taxon>Polyporaceae</taxon>
        <taxon>Dichomitus</taxon>
    </lineage>
</organism>
<name>R7SIN4_DICSQ</name>
<protein>
    <submittedName>
        <fullName evidence="1">Uncharacterized protein</fullName>
    </submittedName>
</protein>
<accession>R7SIN4</accession>
<dbReference type="HOGENOM" id="CLU_1247944_0_0_1"/>
<dbReference type="AlphaFoldDB" id="R7SIN4"/>
<dbReference type="Proteomes" id="UP000053319">
    <property type="component" value="Unassembled WGS sequence"/>
</dbReference>
<evidence type="ECO:0000313" key="2">
    <source>
        <dbReference type="Proteomes" id="UP000053319"/>
    </source>
</evidence>
<dbReference type="KEGG" id="dsq:DICSQDRAFT_73410"/>
<feature type="non-terminal residue" evidence="1">
    <location>
        <position position="1"/>
    </location>
</feature>
<dbReference type="RefSeq" id="XP_007371679.1">
    <property type="nucleotide sequence ID" value="XM_007371617.1"/>
</dbReference>
<dbReference type="OMA" id="ARCAPIC"/>
<sequence length="222" mass="24047">WLDADLKAQGNISLHLAPSVYSALSSQTTAKGIWDYLETTYGKSGVPAIYQDFRAALALTVLADSNPVPNLDKFEAYFHRLETNKFIVADHVKGMMLIAKLSSNMGLMIQLYITGLKPATSKTAIKAITLARIHQQVVLHWEQHQGHQGQLCTSANKLSAVKRKGRARPFLPPAAAAAAAAAAAIAVPSRAAATRSPLWATWWTWSSTAARCAPICTLCIYC</sequence>
<dbReference type="EMBL" id="JH719533">
    <property type="protein sequence ID" value="EJF55580.1"/>
    <property type="molecule type" value="Genomic_DNA"/>
</dbReference>